<proteinExistence type="evidence at protein level"/>
<sequence>MADLDLTFDEGESADSPKRHHRETSITDDEDDIEASGDGFDGHGSTDHSGGGPSLDDDDKKMVHVPGPGAKQPGIKDTHSFDKPSSHVSLESPSCLFCPETLSS</sequence>
<organism>
    <name type="scientific">Ixodes scapularis</name>
    <name type="common">Black-legged tick</name>
    <name type="synonym">Deer tick</name>
    <dbReference type="NCBI Taxonomy" id="6945"/>
    <lineage>
        <taxon>Eukaryota</taxon>
        <taxon>Metazoa</taxon>
        <taxon>Ecdysozoa</taxon>
        <taxon>Arthropoda</taxon>
        <taxon>Chelicerata</taxon>
        <taxon>Arachnida</taxon>
        <taxon>Acari</taxon>
        <taxon>Parasitiformes</taxon>
        <taxon>Ixodida</taxon>
        <taxon>Ixodoidea</taxon>
        <taxon>Ixodidae</taxon>
        <taxon>Ixodinae</taxon>
        <taxon>Ixodes</taxon>
    </lineage>
</organism>
<reference evidence="2 4" key="1">
    <citation type="submission" date="2008-03" db="EMBL/GenBank/DDBJ databases">
        <title>Annotation of Ixodes scapularis.</title>
        <authorList>
            <consortium name="Ixodes scapularis Genome Project Consortium"/>
            <person name="Caler E."/>
            <person name="Hannick L.I."/>
            <person name="Bidwell S."/>
            <person name="Joardar V."/>
            <person name="Thiagarajan M."/>
            <person name="Amedeo P."/>
            <person name="Galinsky K.J."/>
            <person name="Schobel S."/>
            <person name="Inman J."/>
            <person name="Hostetler J."/>
            <person name="Miller J."/>
            <person name="Hammond M."/>
            <person name="Megy K."/>
            <person name="Lawson D."/>
            <person name="Kodira C."/>
            <person name="Sutton G."/>
            <person name="Meyer J."/>
            <person name="Hill C.A."/>
            <person name="Birren B."/>
            <person name="Nene V."/>
            <person name="Collins F."/>
            <person name="Alarcon-Chaidez F."/>
            <person name="Wikel S."/>
            <person name="Strausberg R."/>
        </authorList>
    </citation>
    <scope>NUCLEOTIDE SEQUENCE [LARGE SCALE GENOMIC DNA]</scope>
    <source>
        <strain evidence="4">Wikel</strain>
        <strain evidence="2">Wikel colony</strain>
    </source>
</reference>
<feature type="compositionally biased region" description="Basic and acidic residues" evidence="1">
    <location>
        <begin position="74"/>
        <end position="85"/>
    </location>
</feature>
<name>B7QDC3_IXOSC</name>
<evidence type="ECO:0000256" key="1">
    <source>
        <dbReference type="SAM" id="MobiDB-lite"/>
    </source>
</evidence>
<dbReference type="VEuPathDB" id="VectorBase:ISCI013411"/>
<evidence type="ECO:0007829" key="5">
    <source>
        <dbReference type="PeptideAtlas" id="B7QDC3"/>
    </source>
</evidence>
<accession>B7QDC3</accession>
<dbReference type="PaxDb" id="6945-B7QDC3"/>
<feature type="compositionally biased region" description="Acidic residues" evidence="1">
    <location>
        <begin position="26"/>
        <end position="35"/>
    </location>
</feature>
<dbReference type="VEuPathDB" id="VectorBase:ISCW013411"/>
<reference evidence="3" key="2">
    <citation type="submission" date="2020-05" db="UniProtKB">
        <authorList>
            <consortium name="EnsemblMetazoa"/>
        </authorList>
    </citation>
    <scope>IDENTIFICATION</scope>
    <source>
        <strain evidence="3">wikel</strain>
    </source>
</reference>
<dbReference type="HOGENOM" id="CLU_2252980_0_0_1"/>
<evidence type="ECO:0000313" key="4">
    <source>
        <dbReference type="Proteomes" id="UP000001555"/>
    </source>
</evidence>
<dbReference type="AlphaFoldDB" id="B7QDC3"/>
<gene>
    <name evidence="2" type="ORF">IscW_ISCW013411</name>
</gene>
<protein>
    <submittedName>
        <fullName evidence="2 3">Uncharacterized protein</fullName>
    </submittedName>
</protein>
<dbReference type="EMBL" id="DS912556">
    <property type="protein sequence ID" value="EEC16845.1"/>
    <property type="molecule type" value="Genomic_DNA"/>
</dbReference>
<keyword evidence="4" id="KW-1185">Reference proteome</keyword>
<dbReference type="Proteomes" id="UP000001555">
    <property type="component" value="Unassembled WGS sequence"/>
</dbReference>
<feature type="compositionally biased region" description="Acidic residues" evidence="1">
    <location>
        <begin position="1"/>
        <end position="13"/>
    </location>
</feature>
<evidence type="ECO:0000313" key="3">
    <source>
        <dbReference type="EnsemblMetazoa" id="ISCW013411-PA"/>
    </source>
</evidence>
<feature type="region of interest" description="Disordered" evidence="1">
    <location>
        <begin position="1"/>
        <end position="93"/>
    </location>
</feature>
<dbReference type="EMBL" id="ABJB011135747">
    <property type="status" value="NOT_ANNOTATED_CDS"/>
    <property type="molecule type" value="Genomic_DNA"/>
</dbReference>
<dbReference type="EnsemblMetazoa" id="ISCW013411-RA">
    <property type="protein sequence ID" value="ISCW013411-PA"/>
    <property type="gene ID" value="ISCW013411"/>
</dbReference>
<dbReference type="InParanoid" id="B7QDC3"/>
<keyword evidence="5" id="KW-1267">Proteomics identification</keyword>
<evidence type="ECO:0000313" key="2">
    <source>
        <dbReference type="EMBL" id="EEC16845.1"/>
    </source>
</evidence>